<dbReference type="CDD" id="cd02947">
    <property type="entry name" value="TRX_family"/>
    <property type="match status" value="1"/>
</dbReference>
<accession>A0A0A0I267</accession>
<name>A0A0A0I267_CLONO</name>
<reference evidence="2 3" key="1">
    <citation type="submission" date="2014-01" db="EMBL/GenBank/DDBJ databases">
        <title>Plasmidome dynamics in the species complex Clostridium novyi sensu lato converts strains of independent lineages into distinctly different pathogens.</title>
        <authorList>
            <person name="Skarin H."/>
            <person name="Segerman B."/>
        </authorList>
    </citation>
    <scope>NUCLEOTIDE SEQUENCE [LARGE SCALE GENOMIC DNA]</scope>
    <source>
        <strain evidence="2 3">4552</strain>
    </source>
</reference>
<dbReference type="SUPFAM" id="SSF52833">
    <property type="entry name" value="Thioredoxin-like"/>
    <property type="match status" value="1"/>
</dbReference>
<evidence type="ECO:0000313" key="3">
    <source>
        <dbReference type="Proteomes" id="UP000030012"/>
    </source>
</evidence>
<organism evidence="2 3">
    <name type="scientific">Clostridium novyi A str. 4552</name>
    <dbReference type="NCBI Taxonomy" id="1444289"/>
    <lineage>
        <taxon>Bacteria</taxon>
        <taxon>Bacillati</taxon>
        <taxon>Bacillota</taxon>
        <taxon>Clostridia</taxon>
        <taxon>Eubacteriales</taxon>
        <taxon>Clostridiaceae</taxon>
        <taxon>Clostridium</taxon>
    </lineage>
</organism>
<proteinExistence type="predicted"/>
<dbReference type="AlphaFoldDB" id="A0A0A0I267"/>
<dbReference type="RefSeq" id="WP_039255985.1">
    <property type="nucleotide sequence ID" value="NZ_JENJ01000054.1"/>
</dbReference>
<dbReference type="InterPro" id="IPR013766">
    <property type="entry name" value="Thioredoxin_domain"/>
</dbReference>
<dbReference type="EMBL" id="JENJ01000054">
    <property type="protein sequence ID" value="KGM94892.1"/>
    <property type="molecule type" value="Genomic_DNA"/>
</dbReference>
<gene>
    <name evidence="2" type="ORF">Z968_10575</name>
</gene>
<dbReference type="Proteomes" id="UP000030012">
    <property type="component" value="Unassembled WGS sequence"/>
</dbReference>
<dbReference type="InterPro" id="IPR036249">
    <property type="entry name" value="Thioredoxin-like_sf"/>
</dbReference>
<sequence>MKRLTSIEEIKNFITTNKLALIYVTSKLETCSVCHMLLPKIQEKLKKYSKLEIATVDSSEVLEVAGEFSIFSLPLIMFYAEGKEVIREGRFITMDNLKNTVDRYYNFIYK</sequence>
<comment type="caution">
    <text evidence="2">The sequence shown here is derived from an EMBL/GenBank/DDBJ whole genome shotgun (WGS) entry which is preliminary data.</text>
</comment>
<dbReference type="Gene3D" id="3.40.30.10">
    <property type="entry name" value="Glutaredoxin"/>
    <property type="match status" value="1"/>
</dbReference>
<evidence type="ECO:0000259" key="1">
    <source>
        <dbReference type="Pfam" id="PF00085"/>
    </source>
</evidence>
<evidence type="ECO:0000313" key="2">
    <source>
        <dbReference type="EMBL" id="KGM94892.1"/>
    </source>
</evidence>
<feature type="domain" description="Thioredoxin" evidence="1">
    <location>
        <begin position="12"/>
        <end position="102"/>
    </location>
</feature>
<dbReference type="Pfam" id="PF00085">
    <property type="entry name" value="Thioredoxin"/>
    <property type="match status" value="1"/>
</dbReference>
<protein>
    <submittedName>
        <fullName evidence="2">Thioredoxin</fullName>
    </submittedName>
</protein>